<dbReference type="Proteomes" id="UP000001930">
    <property type="component" value="Chromosome I"/>
</dbReference>
<gene>
    <name evidence="1" type="ordered locus">BTH_I2953</name>
</gene>
<evidence type="ECO:0000313" key="2">
    <source>
        <dbReference type="Proteomes" id="UP000001930"/>
    </source>
</evidence>
<organism evidence="1 2">
    <name type="scientific">Burkholderia thailandensis (strain ATCC 700388 / DSM 13276 / CCUG 48851 / CIP 106301 / E264)</name>
    <dbReference type="NCBI Taxonomy" id="271848"/>
    <lineage>
        <taxon>Bacteria</taxon>
        <taxon>Pseudomonadati</taxon>
        <taxon>Pseudomonadota</taxon>
        <taxon>Betaproteobacteria</taxon>
        <taxon>Burkholderiales</taxon>
        <taxon>Burkholderiaceae</taxon>
        <taxon>Burkholderia</taxon>
        <taxon>pseudomallei group</taxon>
    </lineage>
</organism>
<accession>Q2SUD9</accession>
<dbReference type="AlphaFoldDB" id="Q2SUD9"/>
<dbReference type="KEGG" id="bte:BTH_I2953"/>
<proteinExistence type="predicted"/>
<name>Q2SUD9_BURTA</name>
<protein>
    <submittedName>
        <fullName evidence="1">Uncharacterized protein</fullName>
    </submittedName>
</protein>
<evidence type="ECO:0000313" key="1">
    <source>
        <dbReference type="EMBL" id="ABC36874.1"/>
    </source>
</evidence>
<reference evidence="1 2" key="1">
    <citation type="journal article" date="2005" name="BMC Genomics">
        <title>Bacterial genome adaptation to niches: divergence of the potential virulence genes in three Burkholderia species of different survival strategies.</title>
        <authorList>
            <person name="Kim H.S."/>
            <person name="Schell M.A."/>
            <person name="Yu Y."/>
            <person name="Ulrich R.L."/>
            <person name="Sarria S.H."/>
            <person name="Nierman W.C."/>
            <person name="DeShazer D."/>
        </authorList>
    </citation>
    <scope>NUCLEOTIDE SEQUENCE [LARGE SCALE GENOMIC DNA]</scope>
    <source>
        <strain evidence="2">ATCC 700388 / DSM 13276 / CCUG 48851 / CIP 106301 / E264</strain>
    </source>
</reference>
<keyword evidence="2" id="KW-1185">Reference proteome</keyword>
<sequence length="32" mass="3739">MRDNVTSSNAVTLGRARGAHVSRRRRIRLYRI</sequence>
<dbReference type="HOGENOM" id="CLU_3388560_0_0_4"/>
<dbReference type="EMBL" id="CP000086">
    <property type="protein sequence ID" value="ABC36874.1"/>
    <property type="molecule type" value="Genomic_DNA"/>
</dbReference>